<organism evidence="2 3">
    <name type="scientific">Rhizobium oryziradicis</name>
    <dbReference type="NCBI Taxonomy" id="1867956"/>
    <lineage>
        <taxon>Bacteria</taxon>
        <taxon>Pseudomonadati</taxon>
        <taxon>Pseudomonadota</taxon>
        <taxon>Alphaproteobacteria</taxon>
        <taxon>Hyphomicrobiales</taxon>
        <taxon>Rhizobiaceae</taxon>
        <taxon>Rhizobium/Agrobacterium group</taxon>
        <taxon>Rhizobium</taxon>
    </lineage>
</organism>
<evidence type="ECO:0000256" key="1">
    <source>
        <dbReference type="SAM" id="SignalP"/>
    </source>
</evidence>
<feature type="signal peptide" evidence="1">
    <location>
        <begin position="1"/>
        <end position="20"/>
    </location>
</feature>
<accession>A0A1Q8ZU97</accession>
<protein>
    <recommendedName>
        <fullName evidence="4">DUF930 domain-containing protein</fullName>
    </recommendedName>
</protein>
<dbReference type="Proteomes" id="UP000186894">
    <property type="component" value="Unassembled WGS sequence"/>
</dbReference>
<evidence type="ECO:0000313" key="3">
    <source>
        <dbReference type="Proteomes" id="UP000186894"/>
    </source>
</evidence>
<evidence type="ECO:0008006" key="4">
    <source>
        <dbReference type="Google" id="ProtNLM"/>
    </source>
</evidence>
<dbReference type="Pfam" id="PF06059">
    <property type="entry name" value="DUF930"/>
    <property type="match status" value="1"/>
</dbReference>
<comment type="caution">
    <text evidence="2">The sequence shown here is derived from an EMBL/GenBank/DDBJ whole genome shotgun (WGS) entry which is preliminary data.</text>
</comment>
<feature type="chain" id="PRO_5013045137" description="DUF930 domain-containing protein" evidence="1">
    <location>
        <begin position="21"/>
        <end position="129"/>
    </location>
</feature>
<dbReference type="InterPro" id="IPR009273">
    <property type="entry name" value="DUF930"/>
</dbReference>
<keyword evidence="3" id="KW-1185">Reference proteome</keyword>
<sequence>MRLPLLSCCLTLFFAHTVSAMDSSVVRQLDALTPRERLEQRCDIEAMNRIAKDNKQFRPDKVIAYTFGRANASGNKLSAPGAVFRSREHWYRLKYTCQTDNKHLDVVNFSYQIGAEVPRASWSKYYLYN</sequence>
<evidence type="ECO:0000313" key="2">
    <source>
        <dbReference type="EMBL" id="OLP45509.1"/>
    </source>
</evidence>
<dbReference type="OrthoDB" id="8444764at2"/>
<dbReference type="EMBL" id="MKIM01000024">
    <property type="protein sequence ID" value="OLP45509.1"/>
    <property type="molecule type" value="Genomic_DNA"/>
</dbReference>
<dbReference type="AlphaFoldDB" id="A0A1Q8ZU97"/>
<name>A0A1Q8ZU97_9HYPH</name>
<dbReference type="RefSeq" id="WP_075638524.1">
    <property type="nucleotide sequence ID" value="NZ_MKIM01000024.1"/>
</dbReference>
<proteinExistence type="predicted"/>
<reference evidence="2 3" key="1">
    <citation type="submission" date="2016-09" db="EMBL/GenBank/DDBJ databases">
        <title>Rhizobium oryziradicis sp. nov., isolated from the root of rice.</title>
        <authorList>
            <person name="Zhao J."/>
            <person name="Zhang X."/>
        </authorList>
    </citation>
    <scope>NUCLEOTIDE SEQUENCE [LARGE SCALE GENOMIC DNA]</scope>
    <source>
        <strain evidence="2 3">N19</strain>
    </source>
</reference>
<keyword evidence="1" id="KW-0732">Signal</keyword>
<gene>
    <name evidence="2" type="ORF">BJF95_09975</name>
</gene>
<dbReference type="STRING" id="1867956.BJF95_09975"/>